<evidence type="ECO:0000313" key="1">
    <source>
        <dbReference type="EMBL" id="QYO76669.1"/>
    </source>
</evidence>
<evidence type="ECO:0000313" key="2">
    <source>
        <dbReference type="Proteomes" id="UP000825799"/>
    </source>
</evidence>
<organism evidence="1 2">
    <name type="scientific">Devosia salina</name>
    <dbReference type="NCBI Taxonomy" id="2860336"/>
    <lineage>
        <taxon>Bacteria</taxon>
        <taxon>Pseudomonadati</taxon>
        <taxon>Pseudomonadota</taxon>
        <taxon>Alphaproteobacteria</taxon>
        <taxon>Hyphomicrobiales</taxon>
        <taxon>Devosiaceae</taxon>
        <taxon>Devosia</taxon>
    </lineage>
</organism>
<dbReference type="EMBL" id="CP080590">
    <property type="protein sequence ID" value="QYO76669.1"/>
    <property type="molecule type" value="Genomic_DNA"/>
</dbReference>
<name>A0ABX8WF25_9HYPH</name>
<gene>
    <name evidence="1" type="ORF">K1X15_19160</name>
</gene>
<dbReference type="Proteomes" id="UP000825799">
    <property type="component" value="Chromosome"/>
</dbReference>
<accession>A0ABX8WF25</accession>
<sequence>MQKADQIRIAAHAWDYAITLCMRTLPQGPEREALVACDQRPTISNIRAALAIGRNRPWLALIESALIEIALAAIEDVLHEADRDHRR</sequence>
<proteinExistence type="predicted"/>
<keyword evidence="2" id="KW-1185">Reference proteome</keyword>
<dbReference type="RefSeq" id="WP_220305134.1">
    <property type="nucleotide sequence ID" value="NZ_CP080590.1"/>
</dbReference>
<protein>
    <submittedName>
        <fullName evidence="1">Uncharacterized protein</fullName>
    </submittedName>
</protein>
<reference evidence="1 2" key="1">
    <citation type="submission" date="2021-08" db="EMBL/GenBank/DDBJ databases">
        <title>Devosia salina sp. nov., isolated from the South China Sea sediment.</title>
        <authorList>
            <person name="Zhou Z."/>
        </authorList>
    </citation>
    <scope>NUCLEOTIDE SEQUENCE [LARGE SCALE GENOMIC DNA]</scope>
    <source>
        <strain evidence="1 2">SCS-3</strain>
    </source>
</reference>